<organism evidence="2 3">
    <name type="scientific">Solemya pervernicosa gill symbiont</name>
    <dbReference type="NCBI Taxonomy" id="642797"/>
    <lineage>
        <taxon>Bacteria</taxon>
        <taxon>Pseudomonadati</taxon>
        <taxon>Pseudomonadota</taxon>
        <taxon>Gammaproteobacteria</taxon>
        <taxon>sulfur-oxidizing symbionts</taxon>
    </lineage>
</organism>
<dbReference type="InterPro" id="IPR036108">
    <property type="entry name" value="4pyrrol_syn_uPrphyn_synt_sf"/>
</dbReference>
<reference evidence="2 3" key="1">
    <citation type="submission" date="2016-11" db="EMBL/GenBank/DDBJ databases">
        <title>Mixed transmission modes and dynamic genome evolution in an obligate animal-bacterial symbiosis.</title>
        <authorList>
            <person name="Russell S.L."/>
            <person name="Corbett-Detig R.B."/>
            <person name="Cavanaugh C.M."/>
        </authorList>
    </citation>
    <scope>NUCLEOTIDE SEQUENCE [LARGE SCALE GENOMIC DNA]</scope>
    <source>
        <strain evidence="2">Sveles-Q1</strain>
    </source>
</reference>
<dbReference type="EMBL" id="MPRL01000055">
    <property type="protein sequence ID" value="OOZ39277.1"/>
    <property type="molecule type" value="Genomic_DNA"/>
</dbReference>
<dbReference type="RefSeq" id="WP_078484316.1">
    <property type="nucleotide sequence ID" value="NZ_MPRL01000055.1"/>
</dbReference>
<proteinExistence type="predicted"/>
<dbReference type="OrthoDB" id="9787650at2"/>
<feature type="domain" description="Tetrapyrrole biosynthesis uroporphyrinogen III synthase" evidence="1">
    <location>
        <begin position="24"/>
        <end position="243"/>
    </location>
</feature>
<evidence type="ECO:0000313" key="3">
    <source>
        <dbReference type="Proteomes" id="UP000191110"/>
    </source>
</evidence>
<dbReference type="PANTHER" id="PTHR40082:SF1">
    <property type="entry name" value="BLR5956 PROTEIN"/>
    <property type="match status" value="1"/>
</dbReference>
<dbReference type="GO" id="GO:0004852">
    <property type="term" value="F:uroporphyrinogen-III synthase activity"/>
    <property type="evidence" value="ECO:0007669"/>
    <property type="project" value="InterPro"/>
</dbReference>
<dbReference type="PANTHER" id="PTHR40082">
    <property type="entry name" value="BLR5956 PROTEIN"/>
    <property type="match status" value="1"/>
</dbReference>
<dbReference type="InterPro" id="IPR003754">
    <property type="entry name" value="4pyrrol_synth_uPrphyn_synth"/>
</dbReference>
<evidence type="ECO:0000259" key="1">
    <source>
        <dbReference type="Pfam" id="PF02602"/>
    </source>
</evidence>
<evidence type="ECO:0000313" key="2">
    <source>
        <dbReference type="EMBL" id="OOZ39277.1"/>
    </source>
</evidence>
<dbReference type="GO" id="GO:0006782">
    <property type="term" value="P:protoporphyrinogen IX biosynthetic process"/>
    <property type="evidence" value="ECO:0007669"/>
    <property type="project" value="UniProtKB-UniPathway"/>
</dbReference>
<dbReference type="InterPro" id="IPR039793">
    <property type="entry name" value="UROS/Hem4"/>
</dbReference>
<sequence length="254" mass="27356">MGNELEGRTIVVTRPVNQAEGLCKLIEVHGGTAFRFPTQQILPPEDSGEIDEALMDFPETDIALFVSPNAVEYTMLLAEAHDELLEGPVFGAVGRTTKKALEAHGIEVAILPEERFDSEGMLATPELNDVEGKTITIFRGNSGRELLAETLEARGAEVSYVECYRRVKPKSDPSELLEKLNSGEIDTITVTSGEGLENLVEMAGDEGRDALTKTELTVVSPRIAEIAKELGFASITTAEGAADERVLISLVNAG</sequence>
<dbReference type="AlphaFoldDB" id="A0A1T2L2F0"/>
<dbReference type="GO" id="GO:0006780">
    <property type="term" value="P:uroporphyrinogen III biosynthetic process"/>
    <property type="evidence" value="ECO:0007669"/>
    <property type="project" value="InterPro"/>
</dbReference>
<dbReference type="Proteomes" id="UP000191110">
    <property type="component" value="Unassembled WGS sequence"/>
</dbReference>
<dbReference type="Gene3D" id="3.40.50.10090">
    <property type="match status" value="2"/>
</dbReference>
<dbReference type="CDD" id="cd06578">
    <property type="entry name" value="HemD"/>
    <property type="match status" value="1"/>
</dbReference>
<keyword evidence="3" id="KW-1185">Reference proteome</keyword>
<dbReference type="SUPFAM" id="SSF69618">
    <property type="entry name" value="HemD-like"/>
    <property type="match status" value="1"/>
</dbReference>
<comment type="caution">
    <text evidence="2">The sequence shown here is derived from an EMBL/GenBank/DDBJ whole genome shotgun (WGS) entry which is preliminary data.</text>
</comment>
<dbReference type="UniPathway" id="UPA00251">
    <property type="reaction ID" value="UER00320"/>
</dbReference>
<gene>
    <name evidence="2" type="ORF">BOW53_11960</name>
</gene>
<dbReference type="Pfam" id="PF02602">
    <property type="entry name" value="HEM4"/>
    <property type="match status" value="1"/>
</dbReference>
<accession>A0A1T2L2F0</accession>
<name>A0A1T2L2F0_9GAMM</name>
<protein>
    <recommendedName>
        <fullName evidence="1">Tetrapyrrole biosynthesis uroporphyrinogen III synthase domain-containing protein</fullName>
    </recommendedName>
</protein>